<reference evidence="1 2" key="1">
    <citation type="submission" date="2024-01" db="EMBL/GenBank/DDBJ databases">
        <title>The genomes of 5 underutilized Papilionoideae crops provide insights into root nodulation and disease resistanc.</title>
        <authorList>
            <person name="Jiang F."/>
        </authorList>
    </citation>
    <scope>NUCLEOTIDE SEQUENCE [LARGE SCALE GENOMIC DNA]</scope>
    <source>
        <strain evidence="1">LVBAO_FW01</strain>
        <tissue evidence="1">Leaves</tissue>
    </source>
</reference>
<dbReference type="Proteomes" id="UP001367508">
    <property type="component" value="Unassembled WGS sequence"/>
</dbReference>
<protein>
    <submittedName>
        <fullName evidence="1">Uncharacterized protein</fullName>
    </submittedName>
</protein>
<keyword evidence="2" id="KW-1185">Reference proteome</keyword>
<dbReference type="AlphaFoldDB" id="A0AAN9KGX8"/>
<name>A0AAN9KGX8_CANGL</name>
<evidence type="ECO:0000313" key="1">
    <source>
        <dbReference type="EMBL" id="KAK7316241.1"/>
    </source>
</evidence>
<evidence type="ECO:0000313" key="2">
    <source>
        <dbReference type="Proteomes" id="UP001367508"/>
    </source>
</evidence>
<dbReference type="EMBL" id="JAYMYQ010000008">
    <property type="protein sequence ID" value="KAK7316241.1"/>
    <property type="molecule type" value="Genomic_DNA"/>
</dbReference>
<sequence>MEGLDWDFGKFRGLSGILRRSRGLAGILRSSMVAGSLGLLACMARPYNGWLVRLEWRLGGLKYLKREIGHHGTRTCALGISYHLQYY</sequence>
<comment type="caution">
    <text evidence="1">The sequence shown here is derived from an EMBL/GenBank/DDBJ whole genome shotgun (WGS) entry which is preliminary data.</text>
</comment>
<proteinExistence type="predicted"/>
<accession>A0AAN9KGX8</accession>
<gene>
    <name evidence="1" type="ORF">VNO77_35120</name>
</gene>
<organism evidence="1 2">
    <name type="scientific">Canavalia gladiata</name>
    <name type="common">Sword bean</name>
    <name type="synonym">Dolichos gladiatus</name>
    <dbReference type="NCBI Taxonomy" id="3824"/>
    <lineage>
        <taxon>Eukaryota</taxon>
        <taxon>Viridiplantae</taxon>
        <taxon>Streptophyta</taxon>
        <taxon>Embryophyta</taxon>
        <taxon>Tracheophyta</taxon>
        <taxon>Spermatophyta</taxon>
        <taxon>Magnoliopsida</taxon>
        <taxon>eudicotyledons</taxon>
        <taxon>Gunneridae</taxon>
        <taxon>Pentapetalae</taxon>
        <taxon>rosids</taxon>
        <taxon>fabids</taxon>
        <taxon>Fabales</taxon>
        <taxon>Fabaceae</taxon>
        <taxon>Papilionoideae</taxon>
        <taxon>50 kb inversion clade</taxon>
        <taxon>NPAAA clade</taxon>
        <taxon>indigoferoid/millettioid clade</taxon>
        <taxon>Phaseoleae</taxon>
        <taxon>Canavalia</taxon>
    </lineage>
</organism>